<feature type="transmembrane region" description="Helical" evidence="1">
    <location>
        <begin position="30"/>
        <end position="51"/>
    </location>
</feature>
<evidence type="ECO:0000256" key="1">
    <source>
        <dbReference type="SAM" id="Phobius"/>
    </source>
</evidence>
<keyword evidence="1" id="KW-0812">Transmembrane</keyword>
<protein>
    <submittedName>
        <fullName evidence="2">Uncharacterized protein</fullName>
    </submittedName>
</protein>
<dbReference type="Proteomes" id="UP001163823">
    <property type="component" value="Chromosome 8"/>
</dbReference>
<keyword evidence="1" id="KW-1133">Transmembrane helix</keyword>
<gene>
    <name evidence="2" type="ORF">O6P43_020035</name>
</gene>
<dbReference type="KEGG" id="qsa:O6P43_020035"/>
<comment type="caution">
    <text evidence="2">The sequence shown here is derived from an EMBL/GenBank/DDBJ whole genome shotgun (WGS) entry which is preliminary data.</text>
</comment>
<evidence type="ECO:0000313" key="2">
    <source>
        <dbReference type="EMBL" id="KAJ7959464.1"/>
    </source>
</evidence>
<accession>A0AAD7LJV1</accession>
<sequence>MTLRIGKAQKWWKRTSTKHKRLPRHKTLGILYQMLWIWLLLISSPLAMVAVELSSISIFSCTNAMVFPSCWNHLAFQLVMTSDNSCLLDSIWHCQFVGDNLEVKVVVMK</sequence>
<keyword evidence="3" id="KW-1185">Reference proteome</keyword>
<name>A0AAD7LJV1_QUISA</name>
<evidence type="ECO:0000313" key="3">
    <source>
        <dbReference type="Proteomes" id="UP001163823"/>
    </source>
</evidence>
<dbReference type="EMBL" id="JARAOO010000008">
    <property type="protein sequence ID" value="KAJ7959464.1"/>
    <property type="molecule type" value="Genomic_DNA"/>
</dbReference>
<proteinExistence type="predicted"/>
<organism evidence="2 3">
    <name type="scientific">Quillaja saponaria</name>
    <name type="common">Soap bark tree</name>
    <dbReference type="NCBI Taxonomy" id="32244"/>
    <lineage>
        <taxon>Eukaryota</taxon>
        <taxon>Viridiplantae</taxon>
        <taxon>Streptophyta</taxon>
        <taxon>Embryophyta</taxon>
        <taxon>Tracheophyta</taxon>
        <taxon>Spermatophyta</taxon>
        <taxon>Magnoliopsida</taxon>
        <taxon>eudicotyledons</taxon>
        <taxon>Gunneridae</taxon>
        <taxon>Pentapetalae</taxon>
        <taxon>rosids</taxon>
        <taxon>fabids</taxon>
        <taxon>Fabales</taxon>
        <taxon>Quillajaceae</taxon>
        <taxon>Quillaja</taxon>
    </lineage>
</organism>
<keyword evidence="1" id="KW-0472">Membrane</keyword>
<reference evidence="2" key="1">
    <citation type="journal article" date="2023" name="Science">
        <title>Elucidation of the pathway for biosynthesis of saponin adjuvants from the soapbark tree.</title>
        <authorList>
            <person name="Reed J."/>
            <person name="Orme A."/>
            <person name="El-Demerdash A."/>
            <person name="Owen C."/>
            <person name="Martin L.B.B."/>
            <person name="Misra R.C."/>
            <person name="Kikuchi S."/>
            <person name="Rejzek M."/>
            <person name="Martin A.C."/>
            <person name="Harkess A."/>
            <person name="Leebens-Mack J."/>
            <person name="Louveau T."/>
            <person name="Stephenson M.J."/>
            <person name="Osbourn A."/>
        </authorList>
    </citation>
    <scope>NUCLEOTIDE SEQUENCE</scope>
    <source>
        <strain evidence="2">S10</strain>
    </source>
</reference>
<dbReference type="AlphaFoldDB" id="A0AAD7LJV1"/>